<dbReference type="InterPro" id="IPR008474">
    <property type="entry name" value="DUF755"/>
</dbReference>
<organism evidence="4">
    <name type="scientific">Torque teno virus</name>
    <dbReference type="NCBI Taxonomy" id="68887"/>
    <lineage>
        <taxon>Viruses</taxon>
        <taxon>Monodnaviria</taxon>
        <taxon>Shotokuvirae</taxon>
        <taxon>Commensaviricota</taxon>
        <taxon>Cardeaviricetes</taxon>
        <taxon>Sanitavirales</taxon>
        <taxon>Anelloviridae</taxon>
    </lineage>
</organism>
<protein>
    <submittedName>
        <fullName evidence="4">ORF3</fullName>
    </submittedName>
</protein>
<feature type="compositionally biased region" description="Gly residues" evidence="1">
    <location>
        <begin position="93"/>
        <end position="108"/>
    </location>
</feature>
<sequence>MNLWRPPLRNIPHRERCWLEACLRAHDSFCGCPSPIVHFSSLVARFNLQGGPPPEDDSPQGAPVLRALPAPSPHRHTRTENPSGEPWPTPTGGAAGGGRGEADGGAGGAADEYRAEDLDDLFAAIEGDQRSETRAPRTDRRPQPVDSLERYKSLTRSPWDPDTYSTRGTGDVGGLMTELSNACSKNRSILKSIQNLQRDLEFSHPQSSSKKTRKSKKETPLLRKKVSLHRQKRHRQPTYSEYTSESSSGNSETSESSSEPCSPKSSKRKRAYT</sequence>
<feature type="compositionally biased region" description="Low complexity" evidence="1">
    <location>
        <begin position="237"/>
        <end position="264"/>
    </location>
</feature>
<accession>Q91CZ4</accession>
<dbReference type="Pfam" id="PF02957">
    <property type="entry name" value="TT_ORF2-like"/>
    <property type="match status" value="1"/>
</dbReference>
<dbReference type="InterPro" id="IPR004118">
    <property type="entry name" value="HEV_TT_vir_Orf2/Gyrovir_Vp2_N"/>
</dbReference>
<dbReference type="EMBL" id="AB060595">
    <property type="protein sequence ID" value="BAB69910.1"/>
    <property type="molecule type" value="Genomic_DNA"/>
</dbReference>
<evidence type="ECO:0000313" key="4">
    <source>
        <dbReference type="EMBL" id="BAB69910.1"/>
    </source>
</evidence>
<feature type="region of interest" description="Disordered" evidence="1">
    <location>
        <begin position="200"/>
        <end position="273"/>
    </location>
</feature>
<feature type="region of interest" description="Disordered" evidence="1">
    <location>
        <begin position="49"/>
        <end position="110"/>
    </location>
</feature>
<gene>
    <name evidence="4" type="primary">ORF3</name>
</gene>
<name>Q91CZ4_9VIRU</name>
<feature type="region of interest" description="Disordered" evidence="1">
    <location>
        <begin position="126"/>
        <end position="177"/>
    </location>
</feature>
<reference evidence="4" key="1">
    <citation type="journal article" date="2001" name="Virology">
        <title>Heterogeneous distribution of TT virus of distinct genotypes in multiple tissues from infected humans.</title>
        <authorList>
            <person name="Okamoto H."/>
            <person name="Nishizawa T."/>
            <person name="Takahashi M."/>
            <person name="Asabe S."/>
            <person name="Tsuda F."/>
            <person name="Yoshikawa A."/>
        </authorList>
    </citation>
    <scope>NUCLEOTIDE SEQUENCE</scope>
</reference>
<feature type="compositionally biased region" description="Basic and acidic residues" evidence="1">
    <location>
        <begin position="127"/>
        <end position="152"/>
    </location>
</feature>
<evidence type="ECO:0000256" key="1">
    <source>
        <dbReference type="SAM" id="MobiDB-lite"/>
    </source>
</evidence>
<proteinExistence type="predicted"/>
<feature type="domain" description="Hepatitis TT virus Orf2/Gyrovirus Vp2 N-terminal" evidence="2">
    <location>
        <begin position="12"/>
        <end position="61"/>
    </location>
</feature>
<feature type="domain" description="DUF755" evidence="3">
    <location>
        <begin position="141"/>
        <end position="259"/>
    </location>
</feature>
<dbReference type="Pfam" id="PF05501">
    <property type="entry name" value="DUF755"/>
    <property type="match status" value="1"/>
</dbReference>
<feature type="compositionally biased region" description="Basic residues" evidence="1">
    <location>
        <begin position="210"/>
        <end position="236"/>
    </location>
</feature>
<evidence type="ECO:0000259" key="3">
    <source>
        <dbReference type="Pfam" id="PF05501"/>
    </source>
</evidence>
<evidence type="ECO:0000259" key="2">
    <source>
        <dbReference type="Pfam" id="PF02957"/>
    </source>
</evidence>